<dbReference type="OrthoDB" id="443981at2759"/>
<dbReference type="InterPro" id="IPR009060">
    <property type="entry name" value="UBA-like_sf"/>
</dbReference>
<dbReference type="SMART" id="SM01162">
    <property type="entry name" value="DUF1771"/>
    <property type="match status" value="1"/>
</dbReference>
<keyword evidence="5" id="KW-1185">Reference proteome</keyword>
<organism evidence="4 5">
    <name type="scientific">Aspergillus homomorphus (strain CBS 101889)</name>
    <dbReference type="NCBI Taxonomy" id="1450537"/>
    <lineage>
        <taxon>Eukaryota</taxon>
        <taxon>Fungi</taxon>
        <taxon>Dikarya</taxon>
        <taxon>Ascomycota</taxon>
        <taxon>Pezizomycotina</taxon>
        <taxon>Eurotiomycetes</taxon>
        <taxon>Eurotiomycetidae</taxon>
        <taxon>Eurotiales</taxon>
        <taxon>Aspergillaceae</taxon>
        <taxon>Aspergillus</taxon>
        <taxon>Aspergillus subgen. Circumdati</taxon>
    </lineage>
</organism>
<dbReference type="PROSITE" id="PS50828">
    <property type="entry name" value="SMR"/>
    <property type="match status" value="1"/>
</dbReference>
<evidence type="ECO:0000313" key="5">
    <source>
        <dbReference type="Proteomes" id="UP000248961"/>
    </source>
</evidence>
<dbReference type="Gene3D" id="3.30.1370.110">
    <property type="match status" value="1"/>
</dbReference>
<dbReference type="SUPFAM" id="SSF46934">
    <property type="entry name" value="UBA-like"/>
    <property type="match status" value="1"/>
</dbReference>
<evidence type="ECO:0000313" key="4">
    <source>
        <dbReference type="EMBL" id="RAL16359.1"/>
    </source>
</evidence>
<dbReference type="CDD" id="cd14279">
    <property type="entry name" value="CUE"/>
    <property type="match status" value="1"/>
</dbReference>
<evidence type="ECO:0000259" key="2">
    <source>
        <dbReference type="PROSITE" id="PS50828"/>
    </source>
</evidence>
<dbReference type="VEuPathDB" id="FungiDB:BO97DRAFT_361161"/>
<gene>
    <name evidence="4" type="ORF">BO97DRAFT_361161</name>
</gene>
<dbReference type="Pfam" id="PF26286">
    <property type="entry name" value="UBA_10"/>
    <property type="match status" value="1"/>
</dbReference>
<reference evidence="4 5" key="1">
    <citation type="submission" date="2018-02" db="EMBL/GenBank/DDBJ databases">
        <title>The genomes of Aspergillus section Nigri reveals drivers in fungal speciation.</title>
        <authorList>
            <consortium name="DOE Joint Genome Institute"/>
            <person name="Vesth T.C."/>
            <person name="Nybo J."/>
            <person name="Theobald S."/>
            <person name="Brandl J."/>
            <person name="Frisvad J.C."/>
            <person name="Nielsen K.F."/>
            <person name="Lyhne E.K."/>
            <person name="Kogle M.E."/>
            <person name="Kuo A."/>
            <person name="Riley R."/>
            <person name="Clum A."/>
            <person name="Nolan M."/>
            <person name="Lipzen A."/>
            <person name="Salamov A."/>
            <person name="Henrissat B."/>
            <person name="Wiebenga A."/>
            <person name="De vries R.P."/>
            <person name="Grigoriev I.V."/>
            <person name="Mortensen U.H."/>
            <person name="Andersen M.R."/>
            <person name="Baker S.E."/>
        </authorList>
    </citation>
    <scope>NUCLEOTIDE SEQUENCE [LARGE SCALE GENOMIC DNA]</scope>
    <source>
        <strain evidence="4 5">CBS 101889</strain>
    </source>
</reference>
<dbReference type="PANTHER" id="PTHR46535">
    <property type="entry name" value="NEDD4-BINDING PROTEIN 2"/>
    <property type="match status" value="1"/>
</dbReference>
<proteinExistence type="predicted"/>
<evidence type="ECO:0000256" key="1">
    <source>
        <dbReference type="SAM" id="MobiDB-lite"/>
    </source>
</evidence>
<dbReference type="InterPro" id="IPR052772">
    <property type="entry name" value="Endo/PolyKinase_Domain-Protein"/>
</dbReference>
<dbReference type="GO" id="GO:0043130">
    <property type="term" value="F:ubiquitin binding"/>
    <property type="evidence" value="ECO:0007669"/>
    <property type="project" value="InterPro"/>
</dbReference>
<feature type="domain" description="CUE" evidence="3">
    <location>
        <begin position="138"/>
        <end position="181"/>
    </location>
</feature>
<dbReference type="AlphaFoldDB" id="A0A395I9A1"/>
<dbReference type="PROSITE" id="PS51140">
    <property type="entry name" value="CUE"/>
    <property type="match status" value="1"/>
</dbReference>
<dbReference type="GeneID" id="37196686"/>
<dbReference type="GO" id="GO:0005634">
    <property type="term" value="C:nucleus"/>
    <property type="evidence" value="ECO:0007669"/>
    <property type="project" value="TreeGrafter"/>
</dbReference>
<dbReference type="Gene3D" id="1.10.8.10">
    <property type="entry name" value="DNA helicase RuvA subunit, C-terminal domain"/>
    <property type="match status" value="1"/>
</dbReference>
<dbReference type="InterPro" id="IPR058864">
    <property type="entry name" value="UBA_10"/>
</dbReference>
<feature type="region of interest" description="Disordered" evidence="1">
    <location>
        <begin position="59"/>
        <end position="78"/>
    </location>
</feature>
<name>A0A395I9A1_ASPHC</name>
<dbReference type="EMBL" id="KZ824269">
    <property type="protein sequence ID" value="RAL16359.1"/>
    <property type="molecule type" value="Genomic_DNA"/>
</dbReference>
<dbReference type="PANTHER" id="PTHR46535:SF1">
    <property type="entry name" value="NEDD4-BINDING PROTEIN 2"/>
    <property type="match status" value="1"/>
</dbReference>
<feature type="domain" description="Smr" evidence="2">
    <location>
        <begin position="461"/>
        <end position="549"/>
    </location>
</feature>
<dbReference type="InterPro" id="IPR013899">
    <property type="entry name" value="DUF1771"/>
</dbReference>
<dbReference type="InterPro" id="IPR002625">
    <property type="entry name" value="Smr_dom"/>
</dbReference>
<dbReference type="RefSeq" id="XP_025555513.1">
    <property type="nucleotide sequence ID" value="XM_025692397.1"/>
</dbReference>
<protein>
    <submittedName>
        <fullName evidence="4">Smr domain protein</fullName>
    </submittedName>
</protein>
<dbReference type="Proteomes" id="UP000248961">
    <property type="component" value="Unassembled WGS sequence"/>
</dbReference>
<accession>A0A395I9A1</accession>
<dbReference type="InterPro" id="IPR003892">
    <property type="entry name" value="CUE"/>
</dbReference>
<dbReference type="STRING" id="1450537.A0A395I9A1"/>
<dbReference type="GO" id="GO:0004519">
    <property type="term" value="F:endonuclease activity"/>
    <property type="evidence" value="ECO:0007669"/>
    <property type="project" value="TreeGrafter"/>
</dbReference>
<dbReference type="SUPFAM" id="SSF160443">
    <property type="entry name" value="SMR domain-like"/>
    <property type="match status" value="1"/>
</dbReference>
<dbReference type="SMART" id="SM00463">
    <property type="entry name" value="SMR"/>
    <property type="match status" value="1"/>
</dbReference>
<evidence type="ECO:0000259" key="3">
    <source>
        <dbReference type="PROSITE" id="PS51140"/>
    </source>
</evidence>
<dbReference type="Pfam" id="PF08590">
    <property type="entry name" value="DUF1771"/>
    <property type="match status" value="1"/>
</dbReference>
<sequence>MTDQSDSPLQELEKTYCPPLDPALLTAIALDFDLSDQTQIQQLRETLDALRLSAWEQEDLPFDPSGTSGQSPEHNGVDAECERTLSRSDTMPSRETDLTSLTSGVSGFNLEEAGANGRKNHVSYIVRSDGTLALHGATNEDKIDYLAEMFRSADRFTIQHTLQKSRGDVDRAMDELLNYVFFNEKIPGEDGLTVAVPKGVDGFQDADLLKKKGRRRKPKGKALARDQFARSSNCVEPVSVASNIWAIAEKDVNFIFSLTSAVLPKEKIRSAYHANGASLPVTIRALANAHAPADKESIQNDGLMAAQVSELTQHFPMVSLETSAGLLSITRQIPSAAKELAEVMLKAPEMQQRPASEMIKITAFPPSLDEEDDEAEPRLIGPRYAHNLENVRSTANVHFSAGAEAFSKASTAYRRGKSDRLMGGAAAYYSSVGRDHLEHARRNAAAAADALVDQQSTPTRLDLHGVSVQDAVRISRERVYAWWDSLGDTKHMGGSSFDRTQGGLHIVTGKGIHSHDKTSRLGPAVGKMLIRDGWKVEVGEGSLTVVGAMRRR</sequence>
<dbReference type="InterPro" id="IPR036063">
    <property type="entry name" value="Smr_dom_sf"/>
</dbReference>